<dbReference type="Proteomes" id="UP000248863">
    <property type="component" value="Unassembled WGS sequence"/>
</dbReference>
<reference evidence="2 3" key="1">
    <citation type="submission" date="2017-07" db="EMBL/GenBank/DDBJ databases">
        <title>Draft Genome Sequences of Select Purple Nonsulfur Bacteria.</title>
        <authorList>
            <person name="Lasarre B."/>
            <person name="Mckinlay J.B."/>
        </authorList>
    </citation>
    <scope>NUCLEOTIDE SEQUENCE [LARGE SCALE GENOMIC DNA]</scope>
    <source>
        <strain evidence="2 3">DSM 11907</strain>
    </source>
</reference>
<evidence type="ECO:0000313" key="2">
    <source>
        <dbReference type="EMBL" id="RAI39910.1"/>
    </source>
</evidence>
<protein>
    <submittedName>
        <fullName evidence="2">Uncharacterized protein</fullName>
    </submittedName>
</protein>
<accession>A0A327KM24</accession>
<comment type="caution">
    <text evidence="2">The sequence shown here is derived from an EMBL/GenBank/DDBJ whole genome shotgun (WGS) entry which is preliminary data.</text>
</comment>
<organism evidence="2 3">
    <name type="scientific">Rhodoplanes elegans</name>
    <dbReference type="NCBI Taxonomy" id="29408"/>
    <lineage>
        <taxon>Bacteria</taxon>
        <taxon>Pseudomonadati</taxon>
        <taxon>Pseudomonadota</taxon>
        <taxon>Alphaproteobacteria</taxon>
        <taxon>Hyphomicrobiales</taxon>
        <taxon>Nitrobacteraceae</taxon>
        <taxon>Rhodoplanes</taxon>
    </lineage>
</organism>
<dbReference type="EMBL" id="NPEU01000057">
    <property type="protein sequence ID" value="RAI39910.1"/>
    <property type="molecule type" value="Genomic_DNA"/>
</dbReference>
<evidence type="ECO:0000256" key="1">
    <source>
        <dbReference type="SAM" id="MobiDB-lite"/>
    </source>
</evidence>
<feature type="region of interest" description="Disordered" evidence="1">
    <location>
        <begin position="26"/>
        <end position="49"/>
    </location>
</feature>
<name>A0A327KM24_9BRAD</name>
<sequence>MLEVLTGAVGAAAIRTIATETMGRVCRDRRREPSGDDDAPGRGAGRVRMPGRCAVTSTAVHACERARQRG</sequence>
<evidence type="ECO:0000313" key="3">
    <source>
        <dbReference type="Proteomes" id="UP000248863"/>
    </source>
</evidence>
<keyword evidence="3" id="KW-1185">Reference proteome</keyword>
<gene>
    <name evidence="2" type="ORF">CH338_07855</name>
</gene>
<proteinExistence type="predicted"/>
<dbReference type="AlphaFoldDB" id="A0A327KM24"/>